<comment type="cofactor">
    <cofactor evidence="1">
        <name>Zn(2+)</name>
        <dbReference type="ChEBI" id="CHEBI:29105"/>
    </cofactor>
</comment>
<evidence type="ECO:0000313" key="6">
    <source>
        <dbReference type="EMBL" id="OAN15276.1"/>
    </source>
</evidence>
<dbReference type="Gene3D" id="3.40.50.720">
    <property type="entry name" value="NAD(P)-binding Rossmann-like Domain"/>
    <property type="match status" value="1"/>
</dbReference>
<keyword evidence="3" id="KW-0479">Metal-binding</keyword>
<protein>
    <recommendedName>
        <fullName evidence="8">Alcohol dehydrogenase</fullName>
    </recommendedName>
</protein>
<keyword evidence="4" id="KW-0862">Zinc</keyword>
<keyword evidence="5" id="KW-0560">Oxidoreductase</keyword>
<gene>
    <name evidence="6" type="ORF">A3783_04865</name>
</gene>
<dbReference type="RefSeq" id="WP_028106141.1">
    <property type="nucleotide sequence ID" value="NZ_LVVL01000001.1"/>
</dbReference>
<evidence type="ECO:0000256" key="1">
    <source>
        <dbReference type="ARBA" id="ARBA00001947"/>
    </source>
</evidence>
<dbReference type="SUPFAM" id="SSF50129">
    <property type="entry name" value="GroES-like"/>
    <property type="match status" value="1"/>
</dbReference>
<dbReference type="PANTHER" id="PTHR43350">
    <property type="entry name" value="NAD-DEPENDENT ALCOHOL DEHYDROGENASE"/>
    <property type="match status" value="1"/>
</dbReference>
<comment type="similarity">
    <text evidence="2">Belongs to the zinc-containing alcohol dehydrogenase family.</text>
</comment>
<dbReference type="Gene3D" id="3.90.180.10">
    <property type="entry name" value="Medium-chain alcohol dehydrogenases, catalytic domain"/>
    <property type="match status" value="2"/>
</dbReference>
<evidence type="ECO:0000256" key="3">
    <source>
        <dbReference type="ARBA" id="ARBA00022723"/>
    </source>
</evidence>
<dbReference type="PANTHER" id="PTHR43350:SF19">
    <property type="entry name" value="D-GULOSIDE 3-DEHYDROGENASE"/>
    <property type="match status" value="1"/>
</dbReference>
<dbReference type="SUPFAM" id="SSF51735">
    <property type="entry name" value="NAD(P)-binding Rossmann-fold domains"/>
    <property type="match status" value="1"/>
</dbReference>
<organism evidence="6 7">
    <name type="scientific">Exiguobacterium undae</name>
    <dbReference type="NCBI Taxonomy" id="169177"/>
    <lineage>
        <taxon>Bacteria</taxon>
        <taxon>Bacillati</taxon>
        <taxon>Bacillota</taxon>
        <taxon>Bacilli</taxon>
        <taxon>Bacillales</taxon>
        <taxon>Bacillales Family XII. Incertae Sedis</taxon>
        <taxon>Exiguobacterium</taxon>
    </lineage>
</organism>
<keyword evidence="7" id="KW-1185">Reference proteome</keyword>
<proteinExistence type="inferred from homology"/>
<reference evidence="6 7" key="1">
    <citation type="submission" date="2016-03" db="EMBL/GenBank/DDBJ databases">
        <authorList>
            <person name="Cho S.-Y."/>
            <person name="Lim S."/>
            <person name="Kim H."/>
            <person name="Soh E.H."/>
            <person name="Moon J.S."/>
        </authorList>
    </citation>
    <scope>NUCLEOTIDE SEQUENCE [LARGE SCALE GENOMIC DNA]</scope>
    <source>
        <strain evidence="6 7">KCTC 3810</strain>
    </source>
</reference>
<dbReference type="CDD" id="cd08255">
    <property type="entry name" value="2-desacetyl-2-hydroxyethyl_bacteriochlorophyllide_like"/>
    <property type="match status" value="1"/>
</dbReference>
<dbReference type="InterPro" id="IPR036291">
    <property type="entry name" value="NAD(P)-bd_dom_sf"/>
</dbReference>
<evidence type="ECO:0000256" key="5">
    <source>
        <dbReference type="ARBA" id="ARBA00023002"/>
    </source>
</evidence>
<evidence type="ECO:0000256" key="4">
    <source>
        <dbReference type="ARBA" id="ARBA00022833"/>
    </source>
</evidence>
<dbReference type="EMBL" id="LVVL01000001">
    <property type="protein sequence ID" value="OAN15276.1"/>
    <property type="molecule type" value="Genomic_DNA"/>
</dbReference>
<evidence type="ECO:0000313" key="7">
    <source>
        <dbReference type="Proteomes" id="UP000078447"/>
    </source>
</evidence>
<evidence type="ECO:0008006" key="8">
    <source>
        <dbReference type="Google" id="ProtNLM"/>
    </source>
</evidence>
<accession>A0ABX2VAT6</accession>
<name>A0ABX2VAT6_9BACL</name>
<sequence>MDQHRLQVTSACSVAWTTHTLPPPQANELLVRTIAGAISIGAELPQIRGNDLTDPVTIYPKETGYESYAQVLAVGTDVTQFQVGDRLLSFYGHQDVALVEASKAIPVPDGISAKLALLNILSCDAAKGVRKLAPLPTDSVLVTGMGVMGLLTVFYLRHYYQVERIIVSEPDPVRAALALRLGATALFQFDDPSSDTFTHAFECSARQDAFALLQEALIPHGQLCILSDGNHETLSLTPAFYEKELRIVGSSDGWDYRTHAAWFFETAAHVPQLEQLYEQTVASRDLVACFERLLTDAHPLKVFVTYPLVD</sequence>
<comment type="caution">
    <text evidence="6">The sequence shown here is derived from an EMBL/GenBank/DDBJ whole genome shotgun (WGS) entry which is preliminary data.</text>
</comment>
<dbReference type="InterPro" id="IPR011032">
    <property type="entry name" value="GroES-like_sf"/>
</dbReference>
<evidence type="ECO:0000256" key="2">
    <source>
        <dbReference type="ARBA" id="ARBA00008072"/>
    </source>
</evidence>
<dbReference type="Proteomes" id="UP000078447">
    <property type="component" value="Unassembled WGS sequence"/>
</dbReference>